<feature type="domain" description="Glycoside hydrolase family 31 TIM barrel" evidence="8">
    <location>
        <begin position="1"/>
        <end position="189"/>
    </location>
</feature>
<dbReference type="InterPro" id="IPR030459">
    <property type="entry name" value="Glyco_hydro_31_CS"/>
</dbReference>
<dbReference type="PANTHER" id="PTHR22762">
    <property type="entry name" value="ALPHA-GLUCOSIDASE"/>
    <property type="match status" value="1"/>
</dbReference>
<organism evidence="10">
    <name type="scientific">Stegastes partitus</name>
    <name type="common">bicolor damselfish</name>
    <dbReference type="NCBI Taxonomy" id="144197"/>
    <lineage>
        <taxon>Eukaryota</taxon>
        <taxon>Metazoa</taxon>
        <taxon>Chordata</taxon>
        <taxon>Craniata</taxon>
        <taxon>Vertebrata</taxon>
        <taxon>Euteleostomi</taxon>
        <taxon>Actinopterygii</taxon>
        <taxon>Neopterygii</taxon>
        <taxon>Teleostei</taxon>
        <taxon>Neoteleostei</taxon>
        <taxon>Acanthomorphata</taxon>
        <taxon>Ovalentaria</taxon>
        <taxon>Pomacentridae</taxon>
        <taxon>Stegastes</taxon>
    </lineage>
</organism>
<dbReference type="GeneTree" id="ENSGT00940000159355"/>
<dbReference type="PROSITE" id="PS00707">
    <property type="entry name" value="GLYCOSYL_HYDROL_F31_2"/>
    <property type="match status" value="1"/>
</dbReference>
<proteinExistence type="inferred from homology"/>
<dbReference type="FunFam" id="2.60.40.1180:FF:000044">
    <property type="entry name" value="Alpha-glucosidase 1"/>
    <property type="match status" value="1"/>
</dbReference>
<dbReference type="InterPro" id="IPR000322">
    <property type="entry name" value="Glyco_hydro_31_TIM"/>
</dbReference>
<dbReference type="Gene3D" id="3.20.20.80">
    <property type="entry name" value="Glycosidases"/>
    <property type="match status" value="1"/>
</dbReference>
<dbReference type="Gene3D" id="2.60.40.1180">
    <property type="entry name" value="Golgi alpha-mannosidase II"/>
    <property type="match status" value="2"/>
</dbReference>
<evidence type="ECO:0000259" key="8">
    <source>
        <dbReference type="Pfam" id="PF01055"/>
    </source>
</evidence>
<accession>A0A3B5ANW4</accession>
<keyword evidence="4" id="KW-0325">Glycoprotein</keyword>
<dbReference type="AlphaFoldDB" id="A0A3B5ANW4"/>
<dbReference type="GO" id="GO:0005765">
    <property type="term" value="C:lysosomal membrane"/>
    <property type="evidence" value="ECO:0007669"/>
    <property type="project" value="TreeGrafter"/>
</dbReference>
<sequence length="411" mass="45196">MNEPASFVQGSVEGCPDSDLENPPYTPVVGGRLNSGTLCMSAQQKASSHYNLHNLYGLTEAHATHALLAVRRKRPFVLSRSSYPGIGRFSGVWTGDVRSDWEQLRLSVPVLQFGLFGVPLVGADVCGFEGDTTEELCVRWMQLGAFYPFMRNHNDKPNAEPYVFGQKAQAAMRTALNLRYSLLPFLYTLFHHAHTSADTVARPLFMFPTDPNCQTIDRQFLWGSSLLISPVLEPGAVELAAYLPAGTWYSLHDGRPFYSGGQYLLLEAPLDTINVHVREGHVIPQQEPALTTTASRGNPFFLTVALSAGGWARGDLFWDDGESLDTFETQNYCYVVFIAGQVVSEPVDLNGALDGLVLGGLQVFGVPSPPRFVLANGEEVRDVTYRADTEVLTVTNLALPMSEVFTVQWAL</sequence>
<feature type="domain" description="Glycosyl hydrolase family 31 C-terminal" evidence="9">
    <location>
        <begin position="199"/>
        <end position="283"/>
    </location>
</feature>
<reference evidence="10" key="1">
    <citation type="submission" date="2023-09" db="UniProtKB">
        <authorList>
            <consortium name="Ensembl"/>
        </authorList>
    </citation>
    <scope>IDENTIFICATION</scope>
</reference>
<dbReference type="SUPFAM" id="SSF51011">
    <property type="entry name" value="Glycosyl hydrolase domain"/>
    <property type="match status" value="1"/>
</dbReference>
<evidence type="ECO:0000256" key="1">
    <source>
        <dbReference type="ARBA" id="ARBA00007806"/>
    </source>
</evidence>
<keyword evidence="2" id="KW-0732">Signal</keyword>
<dbReference type="GO" id="GO:0005980">
    <property type="term" value="P:glycogen catabolic process"/>
    <property type="evidence" value="ECO:0007669"/>
    <property type="project" value="TreeGrafter"/>
</dbReference>
<dbReference type="STRING" id="144197.ENSSPAP00000023168"/>
<evidence type="ECO:0000256" key="2">
    <source>
        <dbReference type="ARBA" id="ARBA00022729"/>
    </source>
</evidence>
<keyword evidence="5 6" id="KW-0326">Glycosidase</keyword>
<dbReference type="PANTHER" id="PTHR22762:SF92">
    <property type="entry name" value="LYSOSOMAL ALPHA-GLUCOSIDASE"/>
    <property type="match status" value="1"/>
</dbReference>
<protein>
    <submittedName>
        <fullName evidence="10">Glucosidase alpha, acid</fullName>
    </submittedName>
</protein>
<evidence type="ECO:0000256" key="7">
    <source>
        <dbReference type="SAM" id="MobiDB-lite"/>
    </source>
</evidence>
<dbReference type="Pfam" id="PF01055">
    <property type="entry name" value="Glyco_hydro_31_2nd"/>
    <property type="match status" value="1"/>
</dbReference>
<dbReference type="GO" id="GO:0007040">
    <property type="term" value="P:lysosome organization"/>
    <property type="evidence" value="ECO:0007669"/>
    <property type="project" value="TreeGrafter"/>
</dbReference>
<evidence type="ECO:0000313" key="10">
    <source>
        <dbReference type="Ensembl" id="ENSSPAP00000023168.1"/>
    </source>
</evidence>
<feature type="region of interest" description="Disordered" evidence="7">
    <location>
        <begin position="1"/>
        <end position="27"/>
    </location>
</feature>
<dbReference type="GO" id="GO:0004558">
    <property type="term" value="F:alpha-1,4-glucosidase activity"/>
    <property type="evidence" value="ECO:0007669"/>
    <property type="project" value="TreeGrafter"/>
</dbReference>
<dbReference type="Ensembl" id="ENSSPAT00000023545.1">
    <property type="protein sequence ID" value="ENSSPAP00000023168.1"/>
    <property type="gene ID" value="ENSSPAG00000017475.1"/>
</dbReference>
<evidence type="ECO:0000259" key="9">
    <source>
        <dbReference type="Pfam" id="PF21365"/>
    </source>
</evidence>
<dbReference type="InterPro" id="IPR048395">
    <property type="entry name" value="Glyco_hydro_31_C"/>
</dbReference>
<evidence type="ECO:0000256" key="3">
    <source>
        <dbReference type="ARBA" id="ARBA00022801"/>
    </source>
</evidence>
<evidence type="ECO:0000256" key="6">
    <source>
        <dbReference type="RuleBase" id="RU361185"/>
    </source>
</evidence>
<evidence type="ECO:0000256" key="5">
    <source>
        <dbReference type="ARBA" id="ARBA00023295"/>
    </source>
</evidence>
<keyword evidence="3 6" id="KW-0378">Hydrolase</keyword>
<dbReference type="InterPro" id="IPR013780">
    <property type="entry name" value="Glyco_hydro_b"/>
</dbReference>
<dbReference type="InterPro" id="IPR017853">
    <property type="entry name" value="GH"/>
</dbReference>
<name>A0A3B5ANW4_9TELE</name>
<dbReference type="SUPFAM" id="SSF51445">
    <property type="entry name" value="(Trans)glycosidases"/>
    <property type="match status" value="1"/>
</dbReference>
<dbReference type="Pfam" id="PF21365">
    <property type="entry name" value="Glyco_hydro_31_3rd"/>
    <property type="match status" value="1"/>
</dbReference>
<comment type="similarity">
    <text evidence="1 6">Belongs to the glycosyl hydrolase 31 family.</text>
</comment>
<evidence type="ECO:0000256" key="4">
    <source>
        <dbReference type="ARBA" id="ARBA00023180"/>
    </source>
</evidence>